<dbReference type="SUPFAM" id="SSF52777">
    <property type="entry name" value="CoA-dependent acyltransferases"/>
    <property type="match status" value="2"/>
</dbReference>
<name>A0A6B3NAH1_9CYAN</name>
<dbReference type="Pfam" id="PF00501">
    <property type="entry name" value="AMP-binding"/>
    <property type="match status" value="1"/>
</dbReference>
<dbReference type="CDD" id="cd19531">
    <property type="entry name" value="LCL_NRPS-like"/>
    <property type="match status" value="1"/>
</dbReference>
<dbReference type="Gene3D" id="3.30.559.30">
    <property type="entry name" value="Nonribosomal peptide synthetase, condensation domain"/>
    <property type="match status" value="1"/>
</dbReference>
<dbReference type="InterPro" id="IPR000873">
    <property type="entry name" value="AMP-dep_synth/lig_dom"/>
</dbReference>
<evidence type="ECO:0000313" key="3">
    <source>
        <dbReference type="EMBL" id="NER28513.1"/>
    </source>
</evidence>
<dbReference type="AlphaFoldDB" id="A0A6B3NAH1"/>
<protein>
    <submittedName>
        <fullName evidence="3">AMP-binding protein</fullName>
    </submittedName>
</protein>
<proteinExistence type="predicted"/>
<organism evidence="3">
    <name type="scientific">Symploca sp. SIO1C4</name>
    <dbReference type="NCBI Taxonomy" id="2607765"/>
    <lineage>
        <taxon>Bacteria</taxon>
        <taxon>Bacillati</taxon>
        <taxon>Cyanobacteriota</taxon>
        <taxon>Cyanophyceae</taxon>
        <taxon>Coleofasciculales</taxon>
        <taxon>Coleofasciculaceae</taxon>
        <taxon>Symploca</taxon>
    </lineage>
</organism>
<dbReference type="InterPro" id="IPR023213">
    <property type="entry name" value="CAT-like_dom_sf"/>
</dbReference>
<dbReference type="InterPro" id="IPR042099">
    <property type="entry name" value="ANL_N_sf"/>
</dbReference>
<dbReference type="GO" id="GO:0005829">
    <property type="term" value="C:cytosol"/>
    <property type="evidence" value="ECO:0007669"/>
    <property type="project" value="TreeGrafter"/>
</dbReference>
<dbReference type="SUPFAM" id="SSF56801">
    <property type="entry name" value="Acetyl-CoA synthetase-like"/>
    <property type="match status" value="1"/>
</dbReference>
<dbReference type="Gene3D" id="3.30.559.10">
    <property type="entry name" value="Chloramphenicol acetyltransferase-like domain"/>
    <property type="match status" value="1"/>
</dbReference>
<dbReference type="Pfam" id="PF00668">
    <property type="entry name" value="Condensation"/>
    <property type="match status" value="1"/>
</dbReference>
<gene>
    <name evidence="3" type="ORF">F6J89_12995</name>
</gene>
<dbReference type="InterPro" id="IPR001242">
    <property type="entry name" value="Condensation_dom"/>
</dbReference>
<dbReference type="GO" id="GO:0031177">
    <property type="term" value="F:phosphopantetheine binding"/>
    <property type="evidence" value="ECO:0007669"/>
    <property type="project" value="TreeGrafter"/>
</dbReference>
<evidence type="ECO:0000259" key="1">
    <source>
        <dbReference type="Pfam" id="PF00501"/>
    </source>
</evidence>
<dbReference type="EMBL" id="JAAHFQ010000224">
    <property type="protein sequence ID" value="NER28513.1"/>
    <property type="molecule type" value="Genomic_DNA"/>
</dbReference>
<dbReference type="Gene3D" id="3.40.50.12780">
    <property type="entry name" value="N-terminal domain of ligase-like"/>
    <property type="match status" value="1"/>
</dbReference>
<dbReference type="GO" id="GO:0008610">
    <property type="term" value="P:lipid biosynthetic process"/>
    <property type="evidence" value="ECO:0007669"/>
    <property type="project" value="UniProtKB-ARBA"/>
</dbReference>
<dbReference type="GO" id="GO:0044550">
    <property type="term" value="P:secondary metabolite biosynthetic process"/>
    <property type="evidence" value="ECO:0007669"/>
    <property type="project" value="TreeGrafter"/>
</dbReference>
<comment type="caution">
    <text evidence="3">The sequence shown here is derived from an EMBL/GenBank/DDBJ whole genome shotgun (WGS) entry which is preliminary data.</text>
</comment>
<feature type="domain" description="AMP-dependent synthetase/ligase" evidence="1">
    <location>
        <begin position="509"/>
        <end position="547"/>
    </location>
</feature>
<feature type="domain" description="Condensation" evidence="2">
    <location>
        <begin position="33"/>
        <end position="489"/>
    </location>
</feature>
<dbReference type="PANTHER" id="PTHR45527">
    <property type="entry name" value="NONRIBOSOMAL PEPTIDE SYNTHETASE"/>
    <property type="match status" value="1"/>
</dbReference>
<dbReference type="GO" id="GO:0043041">
    <property type="term" value="P:amino acid activation for nonribosomal peptide biosynthetic process"/>
    <property type="evidence" value="ECO:0007669"/>
    <property type="project" value="TreeGrafter"/>
</dbReference>
<reference evidence="3" key="1">
    <citation type="submission" date="2019-11" db="EMBL/GenBank/DDBJ databases">
        <title>Genomic insights into an expanded diversity of filamentous marine cyanobacteria reveals the extraordinary biosynthetic potential of Moorea and Okeania.</title>
        <authorList>
            <person name="Ferreira Leao T."/>
            <person name="Wang M."/>
            <person name="Moss N."/>
            <person name="Da Silva R."/>
            <person name="Sanders J."/>
            <person name="Nurk S."/>
            <person name="Gurevich A."/>
            <person name="Humphrey G."/>
            <person name="Reher R."/>
            <person name="Zhu Q."/>
            <person name="Belda-Ferre P."/>
            <person name="Glukhov E."/>
            <person name="Rex R."/>
            <person name="Dorrestein P.C."/>
            <person name="Knight R."/>
            <person name="Pevzner P."/>
            <person name="Gerwick W.H."/>
            <person name="Gerwick L."/>
        </authorList>
    </citation>
    <scope>NUCLEOTIDE SEQUENCE</scope>
    <source>
        <strain evidence="3">SIO1C4</strain>
    </source>
</reference>
<dbReference type="GO" id="GO:0003824">
    <property type="term" value="F:catalytic activity"/>
    <property type="evidence" value="ECO:0007669"/>
    <property type="project" value="InterPro"/>
</dbReference>
<sequence length="549" mass="63415">MSEIYNSQINLSPEEKRLLLAKLLRERASEEKSVYPLSYGQQALWFLYQSSKLSTAYNVAFPARIRSKVDVSTLRQAFQGLVNRHATLRTTFKVQNGKSVQEVQGYQEVYFEQIDASTWTWEQLKEQVVKTYEHPFDLERGPVFRVHLFTRSQQDHVLLMTLHHIVYDAWSIGTLLDDTQIFYSEAKAGREASLPPLKSQYTDYMQWQTQMLAGSKGEQLWHYWRQQLAGELPILNLPTDRPRPPVQTYQGISYTFKLTESLTQQLKELVQTEGVTLYTLLLAAFQVLLYRYTGQEDILVGSPTGGRPQAEFDQIVGYFVNPVVLRASLSGNLTFKSFLSQVRRTVLEAIDHQDYPFPLLVEQLQPNRDPSRSPLFQVLFNFLSPQRFGDVPGLLAPSETPLKASWGELELESFELEQQQGQFDLTLEIIEAKNSLFGVFKYNTDLFDAATIKRMAGHFQTLLKGIVKEPEQQVSKLPLLTEAEQHQLLVEWNNTQTEYPQDTCIHQLFEAQVERTPDAIALVFEEQQLTYRQLNARANQLAHYLKQWE</sequence>
<evidence type="ECO:0000259" key="2">
    <source>
        <dbReference type="Pfam" id="PF00668"/>
    </source>
</evidence>
<accession>A0A6B3NAH1</accession>
<dbReference type="PANTHER" id="PTHR45527:SF14">
    <property type="entry name" value="PLIPASTATIN SYNTHASE SUBUNIT B"/>
    <property type="match status" value="1"/>
</dbReference>